<dbReference type="PANTHER" id="PTHR30204">
    <property type="entry name" value="REDOX-CYCLING DRUG-SENSING TRANSCRIPTIONAL ACTIVATOR SOXR"/>
    <property type="match status" value="1"/>
</dbReference>
<dbReference type="PANTHER" id="PTHR30204:SF98">
    <property type="entry name" value="HTH-TYPE TRANSCRIPTIONAL REGULATOR ADHR"/>
    <property type="match status" value="1"/>
</dbReference>
<dbReference type="PROSITE" id="PS50937">
    <property type="entry name" value="HTH_MERR_2"/>
    <property type="match status" value="1"/>
</dbReference>
<reference evidence="4 5" key="1">
    <citation type="submission" date="2019-09" db="EMBL/GenBank/DDBJ databases">
        <title>Phylogeny of genus Pseudoclavibacter and closely related genus.</title>
        <authorList>
            <person name="Li Y."/>
        </authorList>
    </citation>
    <scope>NUCLEOTIDE SEQUENCE [LARGE SCALE GENOMIC DNA]</scope>
    <source>
        <strain evidence="4 5">DSM 23821</strain>
    </source>
</reference>
<dbReference type="InterPro" id="IPR047057">
    <property type="entry name" value="MerR_fam"/>
</dbReference>
<dbReference type="Proteomes" id="UP000467240">
    <property type="component" value="Unassembled WGS sequence"/>
</dbReference>
<name>A0A7J5BNA7_9MICO</name>
<keyword evidence="5" id="KW-1185">Reference proteome</keyword>
<accession>A0A7J5BNA7</accession>
<evidence type="ECO:0000256" key="2">
    <source>
        <dbReference type="SAM" id="MobiDB-lite"/>
    </source>
</evidence>
<dbReference type="RefSeq" id="WP_158041809.1">
    <property type="nucleotide sequence ID" value="NZ_JACCFV010000001.1"/>
</dbReference>
<dbReference type="InterPro" id="IPR000551">
    <property type="entry name" value="MerR-type_HTH_dom"/>
</dbReference>
<dbReference type="GO" id="GO:0003700">
    <property type="term" value="F:DNA-binding transcription factor activity"/>
    <property type="evidence" value="ECO:0007669"/>
    <property type="project" value="InterPro"/>
</dbReference>
<protein>
    <submittedName>
        <fullName evidence="4">MerR family transcriptional regulator</fullName>
    </submittedName>
</protein>
<evidence type="ECO:0000313" key="5">
    <source>
        <dbReference type="Proteomes" id="UP000467240"/>
    </source>
</evidence>
<sequence length="229" mass="24213">MRISELADRTGVSIPVLKLYIREGLLARGAPTSATQAEYGPEHLDRVNLIQALRRVQEMPLARIREILDLIDAPPADVVTATGRAVGALPPYVPQPADLGDARRVVEHLGMRFAPERPATAQLQTSIEALAAAGLPVDAETLDRYAAPLWGTAEAELVPMQGMATPDAVAYAVLGTALYEPLILALRRLMHQHLLSPEDAPSGPDAGGGTDVLAADAAARADGGEPERS</sequence>
<organism evidence="4 5">
    <name type="scientific">Pseudoclavibacter chungangensis</name>
    <dbReference type="NCBI Taxonomy" id="587635"/>
    <lineage>
        <taxon>Bacteria</taxon>
        <taxon>Bacillati</taxon>
        <taxon>Actinomycetota</taxon>
        <taxon>Actinomycetes</taxon>
        <taxon>Micrococcales</taxon>
        <taxon>Microbacteriaceae</taxon>
        <taxon>Pseudoclavibacter</taxon>
    </lineage>
</organism>
<feature type="domain" description="HTH merR-type" evidence="3">
    <location>
        <begin position="1"/>
        <end position="70"/>
    </location>
</feature>
<keyword evidence="1" id="KW-0238">DNA-binding</keyword>
<dbReference type="OrthoDB" id="5242095at2"/>
<dbReference type="GO" id="GO:0003677">
    <property type="term" value="F:DNA binding"/>
    <property type="evidence" value="ECO:0007669"/>
    <property type="project" value="UniProtKB-KW"/>
</dbReference>
<evidence type="ECO:0000259" key="3">
    <source>
        <dbReference type="PROSITE" id="PS50937"/>
    </source>
</evidence>
<comment type="caution">
    <text evidence="4">The sequence shown here is derived from an EMBL/GenBank/DDBJ whole genome shotgun (WGS) entry which is preliminary data.</text>
</comment>
<feature type="region of interest" description="Disordered" evidence="2">
    <location>
        <begin position="197"/>
        <end position="229"/>
    </location>
</feature>
<gene>
    <name evidence="4" type="ORF">F8O01_15455</name>
</gene>
<dbReference type="Pfam" id="PF13411">
    <property type="entry name" value="MerR_1"/>
    <property type="match status" value="1"/>
</dbReference>
<dbReference type="InterPro" id="IPR009061">
    <property type="entry name" value="DNA-bd_dom_put_sf"/>
</dbReference>
<dbReference type="PRINTS" id="PR00040">
    <property type="entry name" value="HTHMERR"/>
</dbReference>
<evidence type="ECO:0000256" key="1">
    <source>
        <dbReference type="ARBA" id="ARBA00023125"/>
    </source>
</evidence>
<dbReference type="SMART" id="SM00422">
    <property type="entry name" value="HTH_MERR"/>
    <property type="match status" value="1"/>
</dbReference>
<dbReference type="SUPFAM" id="SSF46955">
    <property type="entry name" value="Putative DNA-binding domain"/>
    <property type="match status" value="1"/>
</dbReference>
<dbReference type="EMBL" id="WBJZ01000024">
    <property type="protein sequence ID" value="KAB1653260.1"/>
    <property type="molecule type" value="Genomic_DNA"/>
</dbReference>
<dbReference type="AlphaFoldDB" id="A0A7J5BNA7"/>
<dbReference type="Gene3D" id="1.10.1660.10">
    <property type="match status" value="1"/>
</dbReference>
<evidence type="ECO:0000313" key="4">
    <source>
        <dbReference type="EMBL" id="KAB1653260.1"/>
    </source>
</evidence>
<feature type="compositionally biased region" description="Low complexity" evidence="2">
    <location>
        <begin position="211"/>
        <end position="221"/>
    </location>
</feature>
<proteinExistence type="predicted"/>